<dbReference type="AlphaFoldDB" id="A0A9D2CRS2"/>
<dbReference type="SUPFAM" id="SSF53335">
    <property type="entry name" value="S-adenosyl-L-methionine-dependent methyltransferases"/>
    <property type="match status" value="1"/>
</dbReference>
<comment type="caution">
    <text evidence="1">The sequence shown here is derived from an EMBL/GenBank/DDBJ whole genome shotgun (WGS) entry which is preliminary data.</text>
</comment>
<dbReference type="PANTHER" id="PTHR38451:SF1">
    <property type="entry name" value="TRNA (ADENINE(22)-N(1))-METHYLTRANSFERASE"/>
    <property type="match status" value="1"/>
</dbReference>
<dbReference type="EMBL" id="DXCQ01000020">
    <property type="protein sequence ID" value="HIY96420.1"/>
    <property type="molecule type" value="Genomic_DNA"/>
</dbReference>
<dbReference type="InterPro" id="IPR029063">
    <property type="entry name" value="SAM-dependent_MTases_sf"/>
</dbReference>
<reference evidence="1" key="1">
    <citation type="journal article" date="2021" name="PeerJ">
        <title>Extensive microbial diversity within the chicken gut microbiome revealed by metagenomics and culture.</title>
        <authorList>
            <person name="Gilroy R."/>
            <person name="Ravi A."/>
            <person name="Getino M."/>
            <person name="Pursley I."/>
            <person name="Horton D.L."/>
            <person name="Alikhan N.F."/>
            <person name="Baker D."/>
            <person name="Gharbi K."/>
            <person name="Hall N."/>
            <person name="Watson M."/>
            <person name="Adriaenssens E.M."/>
            <person name="Foster-Nyarko E."/>
            <person name="Jarju S."/>
            <person name="Secka A."/>
            <person name="Antonio M."/>
            <person name="Oren A."/>
            <person name="Chaudhuri R.R."/>
            <person name="La Ragione R."/>
            <person name="Hildebrand F."/>
            <person name="Pallen M.J."/>
        </authorList>
    </citation>
    <scope>NUCLEOTIDE SEQUENCE</scope>
    <source>
        <strain evidence="1">1345</strain>
    </source>
</reference>
<sequence>MKRTKRIRALCAELAPCVTFADVGCDHGYCTQYMLEGNLCRSAVASDISAGSLSKAETLLSAYIAGGRVTPVCCAGLDKIPQDTEQVLIAGMGGEEIMTILREGFLPPALVLQPMRHTPKVRAFLLERGYAIVRDFTFRDGKFYDVLRAEFPWYRGAQPRGYTERDLEFGYDNLRSPSPDFLELLQEEMRKCRARLAAAQTSVPAVEARLNRITEVYDDLTRSV</sequence>
<organism evidence="1 2">
    <name type="scientific">Candidatus Borkfalkia excrementigallinarum</name>
    <dbReference type="NCBI Taxonomy" id="2838506"/>
    <lineage>
        <taxon>Bacteria</taxon>
        <taxon>Bacillati</taxon>
        <taxon>Bacillota</taxon>
        <taxon>Clostridia</taxon>
        <taxon>Christensenellales</taxon>
        <taxon>Christensenellaceae</taxon>
        <taxon>Candidatus Borkfalkia</taxon>
    </lineage>
</organism>
<keyword evidence="1" id="KW-0808">Transferase</keyword>
<gene>
    <name evidence="1" type="ORF">H9729_01910</name>
</gene>
<name>A0A9D2CRS2_9FIRM</name>
<keyword evidence="1" id="KW-0489">Methyltransferase</keyword>
<dbReference type="Pfam" id="PF12847">
    <property type="entry name" value="Methyltransf_18"/>
    <property type="match status" value="1"/>
</dbReference>
<dbReference type="PANTHER" id="PTHR38451">
    <property type="entry name" value="TRNA (ADENINE(22)-N(1))-METHYLTRANSFERASE"/>
    <property type="match status" value="1"/>
</dbReference>
<dbReference type="GO" id="GO:0008168">
    <property type="term" value="F:methyltransferase activity"/>
    <property type="evidence" value="ECO:0007669"/>
    <property type="project" value="UniProtKB-KW"/>
</dbReference>
<evidence type="ECO:0000313" key="1">
    <source>
        <dbReference type="EMBL" id="HIY96420.1"/>
    </source>
</evidence>
<proteinExistence type="predicted"/>
<dbReference type="GO" id="GO:0032259">
    <property type="term" value="P:methylation"/>
    <property type="evidence" value="ECO:0007669"/>
    <property type="project" value="UniProtKB-KW"/>
</dbReference>
<dbReference type="Gene3D" id="3.40.50.150">
    <property type="entry name" value="Vaccinia Virus protein VP39"/>
    <property type="match status" value="1"/>
</dbReference>
<evidence type="ECO:0000313" key="2">
    <source>
        <dbReference type="Proteomes" id="UP000886750"/>
    </source>
</evidence>
<protein>
    <submittedName>
        <fullName evidence="1">Class I SAM-dependent methyltransferase</fullName>
    </submittedName>
</protein>
<reference evidence="1" key="2">
    <citation type="submission" date="2021-04" db="EMBL/GenBank/DDBJ databases">
        <authorList>
            <person name="Gilroy R."/>
        </authorList>
    </citation>
    <scope>NUCLEOTIDE SEQUENCE</scope>
    <source>
        <strain evidence="1">1345</strain>
    </source>
</reference>
<dbReference type="Proteomes" id="UP000886750">
    <property type="component" value="Unassembled WGS sequence"/>
</dbReference>
<accession>A0A9D2CRS2</accession>